<accession>A0AAN9GAP1</accession>
<evidence type="ECO:0000313" key="4">
    <source>
        <dbReference type="EMBL" id="KAK7101431.1"/>
    </source>
</evidence>
<dbReference type="EMBL" id="JBAMIC010000010">
    <property type="protein sequence ID" value="KAK7101431.1"/>
    <property type="molecule type" value="Genomic_DNA"/>
</dbReference>
<feature type="transmembrane region" description="Helical" evidence="2">
    <location>
        <begin position="62"/>
        <end position="87"/>
    </location>
</feature>
<name>A0AAN9GAP1_9CAEN</name>
<dbReference type="AlphaFoldDB" id="A0AAN9GAP1"/>
<comment type="caution">
    <text evidence="4">The sequence shown here is derived from an EMBL/GenBank/DDBJ whole genome shotgun (WGS) entry which is preliminary data.</text>
</comment>
<evidence type="ECO:0000256" key="2">
    <source>
        <dbReference type="SAM" id="Phobius"/>
    </source>
</evidence>
<feature type="compositionally biased region" description="Polar residues" evidence="1">
    <location>
        <begin position="198"/>
        <end position="220"/>
    </location>
</feature>
<keyword evidence="2" id="KW-0812">Transmembrane</keyword>
<reference evidence="4 5" key="1">
    <citation type="submission" date="2024-02" db="EMBL/GenBank/DDBJ databases">
        <title>Chromosome-scale genome assembly of the rough periwinkle Littorina saxatilis.</title>
        <authorList>
            <person name="De Jode A."/>
            <person name="Faria R."/>
            <person name="Formenti G."/>
            <person name="Sims Y."/>
            <person name="Smith T.P."/>
            <person name="Tracey A."/>
            <person name="Wood J.M.D."/>
            <person name="Zagrodzka Z.B."/>
            <person name="Johannesson K."/>
            <person name="Butlin R.K."/>
            <person name="Leder E.H."/>
        </authorList>
    </citation>
    <scope>NUCLEOTIDE SEQUENCE [LARGE SCALE GENOMIC DNA]</scope>
    <source>
        <strain evidence="4">Snail1</strain>
        <tissue evidence="4">Muscle</tissue>
    </source>
</reference>
<protein>
    <submittedName>
        <fullName evidence="4">Uncharacterized protein</fullName>
    </submittedName>
</protein>
<proteinExistence type="predicted"/>
<evidence type="ECO:0000313" key="5">
    <source>
        <dbReference type="Proteomes" id="UP001374579"/>
    </source>
</evidence>
<evidence type="ECO:0000256" key="3">
    <source>
        <dbReference type="SAM" id="SignalP"/>
    </source>
</evidence>
<organism evidence="4 5">
    <name type="scientific">Littorina saxatilis</name>
    <dbReference type="NCBI Taxonomy" id="31220"/>
    <lineage>
        <taxon>Eukaryota</taxon>
        <taxon>Metazoa</taxon>
        <taxon>Spiralia</taxon>
        <taxon>Lophotrochozoa</taxon>
        <taxon>Mollusca</taxon>
        <taxon>Gastropoda</taxon>
        <taxon>Caenogastropoda</taxon>
        <taxon>Littorinimorpha</taxon>
        <taxon>Littorinoidea</taxon>
        <taxon>Littorinidae</taxon>
        <taxon>Littorina</taxon>
    </lineage>
</organism>
<keyword evidence="5" id="KW-1185">Reference proteome</keyword>
<feature type="signal peptide" evidence="3">
    <location>
        <begin position="1"/>
        <end position="24"/>
    </location>
</feature>
<keyword evidence="2" id="KW-1133">Transmembrane helix</keyword>
<feature type="chain" id="PRO_5042854585" evidence="3">
    <location>
        <begin position="25"/>
        <end position="220"/>
    </location>
</feature>
<evidence type="ECO:0000256" key="1">
    <source>
        <dbReference type="SAM" id="MobiDB-lite"/>
    </source>
</evidence>
<feature type="region of interest" description="Disordered" evidence="1">
    <location>
        <begin position="116"/>
        <end position="220"/>
    </location>
</feature>
<sequence>MANERGMLLLLGTLLCLVVEDAKGAYCTTYNSGYLYTTYQYQYCAFGCCGSGLYEYCCTVSVGLIIGCVIGGLVVIGVIIAIVCCCVKQQSHSGRVVHPNTGVAVVSTGVHGQHSYNPYQPMPHQPHQPMGGMHHQPHQPMGGMPQQPYGGMPSQNKFPNAPPPAYNYSDPAYPPGGNANFPPNPPNAPDPFVAAAGSRSQPSASTSAGQAGGNNDNEKK</sequence>
<dbReference type="Proteomes" id="UP001374579">
    <property type="component" value="Unassembled WGS sequence"/>
</dbReference>
<gene>
    <name evidence="4" type="ORF">V1264_019816</name>
</gene>
<keyword evidence="3" id="KW-0732">Signal</keyword>
<keyword evidence="2" id="KW-0472">Membrane</keyword>
<feature type="compositionally biased region" description="Low complexity" evidence="1">
    <location>
        <begin position="127"/>
        <end position="153"/>
    </location>
</feature>